<dbReference type="WBParaSite" id="Gr19_v10_g8476.t1">
    <property type="protein sequence ID" value="Gr19_v10_g8476.t1"/>
    <property type="gene ID" value="Gr19_v10_g8476"/>
</dbReference>
<evidence type="ECO:0000256" key="3">
    <source>
        <dbReference type="ARBA" id="ARBA00022989"/>
    </source>
</evidence>
<dbReference type="AlphaFoldDB" id="A0A914IAU4"/>
<protein>
    <submittedName>
        <fullName evidence="8">Derlin</fullName>
    </submittedName>
</protein>
<dbReference type="GO" id="GO:0005794">
    <property type="term" value="C:Golgi apparatus"/>
    <property type="evidence" value="ECO:0007669"/>
    <property type="project" value="TreeGrafter"/>
</dbReference>
<evidence type="ECO:0000256" key="5">
    <source>
        <dbReference type="SAM" id="MobiDB-lite"/>
    </source>
</evidence>
<evidence type="ECO:0000256" key="6">
    <source>
        <dbReference type="SAM" id="Phobius"/>
    </source>
</evidence>
<dbReference type="Pfam" id="PF08551">
    <property type="entry name" value="DUF1751"/>
    <property type="match status" value="1"/>
</dbReference>
<feature type="transmembrane region" description="Helical" evidence="6">
    <location>
        <begin position="63"/>
        <end position="84"/>
    </location>
</feature>
<dbReference type="PANTHER" id="PTHR13377:SF3">
    <property type="entry name" value="TRANSMEMBRANE PROTEIN 115"/>
    <property type="match status" value="1"/>
</dbReference>
<comment type="subcellular location">
    <subcellularLocation>
        <location evidence="1">Membrane</location>
        <topology evidence="1">Multi-pass membrane protein</topology>
    </subcellularLocation>
</comment>
<dbReference type="PANTHER" id="PTHR13377">
    <property type="entry name" value="PLACENTAL PROTEIN 6"/>
    <property type="match status" value="1"/>
</dbReference>
<keyword evidence="3 6" id="KW-1133">Transmembrane helix</keyword>
<evidence type="ECO:0000256" key="4">
    <source>
        <dbReference type="ARBA" id="ARBA00023136"/>
    </source>
</evidence>
<keyword evidence="7" id="KW-1185">Reference proteome</keyword>
<organism evidence="7 8">
    <name type="scientific">Globodera rostochiensis</name>
    <name type="common">Golden nematode worm</name>
    <name type="synonym">Heterodera rostochiensis</name>
    <dbReference type="NCBI Taxonomy" id="31243"/>
    <lineage>
        <taxon>Eukaryota</taxon>
        <taxon>Metazoa</taxon>
        <taxon>Ecdysozoa</taxon>
        <taxon>Nematoda</taxon>
        <taxon>Chromadorea</taxon>
        <taxon>Rhabditida</taxon>
        <taxon>Tylenchina</taxon>
        <taxon>Tylenchomorpha</taxon>
        <taxon>Tylenchoidea</taxon>
        <taxon>Heteroderidae</taxon>
        <taxon>Heteroderinae</taxon>
        <taxon>Globodera</taxon>
    </lineage>
</organism>
<keyword evidence="2 6" id="KW-0812">Transmembrane</keyword>
<dbReference type="GO" id="GO:0006890">
    <property type="term" value="P:retrograde vesicle-mediated transport, Golgi to endoplasmic reticulum"/>
    <property type="evidence" value="ECO:0007669"/>
    <property type="project" value="InterPro"/>
</dbReference>
<proteinExistence type="predicted"/>
<feature type="transmembrane region" description="Helical" evidence="6">
    <location>
        <begin position="104"/>
        <end position="124"/>
    </location>
</feature>
<dbReference type="GO" id="GO:0016020">
    <property type="term" value="C:membrane"/>
    <property type="evidence" value="ECO:0007669"/>
    <property type="project" value="UniProtKB-SubCell"/>
</dbReference>
<evidence type="ECO:0000256" key="1">
    <source>
        <dbReference type="ARBA" id="ARBA00004141"/>
    </source>
</evidence>
<feature type="region of interest" description="Disordered" evidence="5">
    <location>
        <begin position="378"/>
        <end position="416"/>
    </location>
</feature>
<name>A0A914IAU4_GLORO</name>
<evidence type="ECO:0000256" key="2">
    <source>
        <dbReference type="ARBA" id="ARBA00022692"/>
    </source>
</evidence>
<accession>A0A914IAU4</accession>
<keyword evidence="4 6" id="KW-0472">Membrane</keyword>
<dbReference type="InterPro" id="IPR013861">
    <property type="entry name" value="TMEM115/Pdh1/Rbl19"/>
</dbReference>
<evidence type="ECO:0000313" key="8">
    <source>
        <dbReference type="WBParaSite" id="Gr19_v10_g8476.t1"/>
    </source>
</evidence>
<feature type="transmembrane region" description="Helical" evidence="6">
    <location>
        <begin position="170"/>
        <end position="189"/>
    </location>
</feature>
<dbReference type="SMART" id="SM01160">
    <property type="entry name" value="DUF1751"/>
    <property type="match status" value="1"/>
</dbReference>
<dbReference type="Proteomes" id="UP000887572">
    <property type="component" value="Unplaced"/>
</dbReference>
<feature type="transmembrane region" description="Helical" evidence="6">
    <location>
        <begin position="27"/>
        <end position="51"/>
    </location>
</feature>
<feature type="transmembrane region" description="Helical" evidence="6">
    <location>
        <begin position="131"/>
        <end position="150"/>
    </location>
</feature>
<reference evidence="8" key="1">
    <citation type="submission" date="2022-11" db="UniProtKB">
        <authorList>
            <consortium name="WormBaseParasite"/>
        </authorList>
    </citation>
    <scope>IDENTIFICATION</scope>
</reference>
<evidence type="ECO:0000313" key="7">
    <source>
        <dbReference type="Proteomes" id="UP000887572"/>
    </source>
</evidence>
<sequence>MDHLQSLRLQFLVHVQPVLRTNPLLKYILLAQFSALLVGLVSPLADLFVFVPISIFRLHLWRLITNLFVETNLIVMVWSIYSFHQFILYIQPNWPLVEVLKYASIAQFGSLFAMVICTLCLYAFTGLITPFYLAPISGTSALAMAALIALKQFIPDTVLLTTPTGRLKNGHLPFASILCASALWLFGLLRGTVPFQQIFSAQISWTYLRFFQSRGGMPEPMVGDRSEHFTWASLFPRRAQPLAALLGRLVFRTLRRLGVLRRVLRSEQLAHAEEDALHMDTLHALRVVDASAAVLAPEGWDAERKRQKALRMLNERLAVTSAGGAVAFGNESLPSPDNASGDGLQGVLIGGSAAPSPPATTTTTATKWTFQIADQMSPSTSQLGGGGATTEVHETGAAGGGGAVPTAGGNDGGRTDYLEANGRRTALMFGGGRREEESAEDRGG</sequence>